<dbReference type="Proteomes" id="UP001500843">
    <property type="component" value="Unassembled WGS sequence"/>
</dbReference>
<protein>
    <submittedName>
        <fullName evidence="3">DUF4126 domain-containing protein</fullName>
    </submittedName>
</protein>
<feature type="transmembrane region" description="Helical" evidence="1">
    <location>
        <begin position="6"/>
        <end position="28"/>
    </location>
</feature>
<keyword evidence="1" id="KW-0812">Transmembrane</keyword>
<feature type="domain" description="DUF4126" evidence="2">
    <location>
        <begin position="4"/>
        <end position="186"/>
    </location>
</feature>
<organism evidence="3 4">
    <name type="scientific">Promicromonospora umidemergens</name>
    <dbReference type="NCBI Taxonomy" id="629679"/>
    <lineage>
        <taxon>Bacteria</taxon>
        <taxon>Bacillati</taxon>
        <taxon>Actinomycetota</taxon>
        <taxon>Actinomycetes</taxon>
        <taxon>Micrococcales</taxon>
        <taxon>Promicromonosporaceae</taxon>
        <taxon>Promicromonospora</taxon>
    </lineage>
</organism>
<feature type="transmembrane region" description="Helical" evidence="1">
    <location>
        <begin position="40"/>
        <end position="63"/>
    </location>
</feature>
<name>A0ABP8XFR6_9MICO</name>
<proteinExistence type="predicted"/>
<dbReference type="RefSeq" id="WP_253869550.1">
    <property type="nucleotide sequence ID" value="NZ_BAABHM010000012.1"/>
</dbReference>
<gene>
    <name evidence="3" type="ORF">GCM10023198_28820</name>
</gene>
<comment type="caution">
    <text evidence="3">The sequence shown here is derived from an EMBL/GenBank/DDBJ whole genome shotgun (WGS) entry which is preliminary data.</text>
</comment>
<reference evidence="4" key="1">
    <citation type="journal article" date="2019" name="Int. J. Syst. Evol. Microbiol.">
        <title>The Global Catalogue of Microorganisms (GCM) 10K type strain sequencing project: providing services to taxonomists for standard genome sequencing and annotation.</title>
        <authorList>
            <consortium name="The Broad Institute Genomics Platform"/>
            <consortium name="The Broad Institute Genome Sequencing Center for Infectious Disease"/>
            <person name="Wu L."/>
            <person name="Ma J."/>
        </authorList>
    </citation>
    <scope>NUCLEOTIDE SEQUENCE [LARGE SCALE GENOMIC DNA]</scope>
    <source>
        <strain evidence="4">JCM 17975</strain>
    </source>
</reference>
<accession>A0ABP8XFR6</accession>
<evidence type="ECO:0000313" key="3">
    <source>
        <dbReference type="EMBL" id="GAA4705271.1"/>
    </source>
</evidence>
<keyword evidence="1" id="KW-0472">Membrane</keyword>
<keyword evidence="1" id="KW-1133">Transmembrane helix</keyword>
<dbReference type="EMBL" id="BAABHM010000012">
    <property type="protein sequence ID" value="GAA4705271.1"/>
    <property type="molecule type" value="Genomic_DNA"/>
</dbReference>
<dbReference type="Pfam" id="PF13548">
    <property type="entry name" value="DUF4126"/>
    <property type="match status" value="1"/>
</dbReference>
<feature type="transmembrane region" description="Helical" evidence="1">
    <location>
        <begin position="159"/>
        <end position="185"/>
    </location>
</feature>
<evidence type="ECO:0000313" key="4">
    <source>
        <dbReference type="Proteomes" id="UP001500843"/>
    </source>
</evidence>
<evidence type="ECO:0000256" key="1">
    <source>
        <dbReference type="SAM" id="Phobius"/>
    </source>
</evidence>
<dbReference type="InterPro" id="IPR025196">
    <property type="entry name" value="DUF4126"/>
</dbReference>
<keyword evidence="4" id="KW-1185">Reference proteome</keyword>
<sequence>MLELATGTGLALSAGLNAWIPLIFLGVLSRFTDLVELPGTWAWLENPWVLVILTVLLVLEFVADKIPVLDSVNDVVQTVIRPTAGGIAFGAGSMSETTTVTDPSTFVQSGQWIPIVSGIVLALGTHAAKAGGRVVANTVSGGTAAPVVSVAEDVTSVGLGFLSVLAPLAIIPVMILFVIGVILLIRSLVKHRRARAAGHGGGEGDAYYV</sequence>
<evidence type="ECO:0000259" key="2">
    <source>
        <dbReference type="Pfam" id="PF13548"/>
    </source>
</evidence>